<protein>
    <submittedName>
        <fullName evidence="2">Uncharacterized protein</fullName>
    </submittedName>
</protein>
<evidence type="ECO:0000313" key="3">
    <source>
        <dbReference type="Proteomes" id="UP000248631"/>
    </source>
</evidence>
<comment type="caution">
    <text evidence="2">The sequence shown here is derived from an EMBL/GenBank/DDBJ whole genome shotgun (WGS) entry which is preliminary data.</text>
</comment>
<dbReference type="RefSeq" id="WP_258398493.1">
    <property type="nucleotide sequence ID" value="NZ_JUGD01000013.1"/>
</dbReference>
<evidence type="ECO:0000256" key="1">
    <source>
        <dbReference type="SAM" id="SignalP"/>
    </source>
</evidence>
<evidence type="ECO:0000313" key="2">
    <source>
        <dbReference type="EMBL" id="RAM64519.1"/>
    </source>
</evidence>
<organism evidence="2 3">
    <name type="scientific">Herbaspirillum rubrisubalbicans</name>
    <dbReference type="NCBI Taxonomy" id="80842"/>
    <lineage>
        <taxon>Bacteria</taxon>
        <taxon>Pseudomonadati</taxon>
        <taxon>Pseudomonadota</taxon>
        <taxon>Betaproteobacteria</taxon>
        <taxon>Burkholderiales</taxon>
        <taxon>Oxalobacteraceae</taxon>
        <taxon>Herbaspirillum</taxon>
    </lineage>
</organism>
<gene>
    <name evidence="2" type="ORF">RB24_11865</name>
</gene>
<name>A0ABX9C265_9BURK</name>
<keyword evidence="1" id="KW-0732">Signal</keyword>
<keyword evidence="3" id="KW-1185">Reference proteome</keyword>
<feature type="signal peptide" evidence="1">
    <location>
        <begin position="1"/>
        <end position="26"/>
    </location>
</feature>
<proteinExistence type="predicted"/>
<feature type="chain" id="PRO_5045384445" evidence="1">
    <location>
        <begin position="27"/>
        <end position="395"/>
    </location>
</feature>
<dbReference type="EMBL" id="JUGD01000013">
    <property type="protein sequence ID" value="RAM64519.1"/>
    <property type="molecule type" value="Genomic_DNA"/>
</dbReference>
<reference evidence="2 3" key="1">
    <citation type="submission" date="2014-12" db="EMBL/GenBank/DDBJ databases">
        <title>Complete genome sequence of Herbaspirillum rubrisubalbicans Os38.</title>
        <authorList>
            <person name="Chen M."/>
            <person name="An Q."/>
        </authorList>
    </citation>
    <scope>NUCLEOTIDE SEQUENCE [LARGE SCALE GENOMIC DNA]</scope>
    <source>
        <strain evidence="2 3">Os38</strain>
    </source>
</reference>
<sequence length="395" mass="43332">MIYFRYFRQRLGALLLLSIMSSFAGAQQPPDVAFAGFAFAGGESTMKARFPYSQRYEAAQQSAGKTVYQLLMQQLQATPPTHLRITTQLDELKGRDQALAVALVVGNETVSDETFGNVHKLMVVIRAQVMFFDFKSMNVVRSYPVSFAYVDVLDHAASDNEIMARVRLVYEGTGDKPGILARFVNSVAKAQIPAQVTRYLQVVNVRVSPEAQAVIPASLRSEPGAVETWAADLVGEAISTRAGVPIVPYSKGYAIGNVMSLHVSDGTVWQLKLPKPDYEISVDLTNFKKIKFSEVAGGATTYVYGAYGAIRIVEPLGNKVYLDTALKNGETRIIPASQQYVDDFPHFYDALNGMFVKLAQVIDGTGDEKWIKSAAAASAIEQQIVQTKELMKSCK</sequence>
<dbReference type="Proteomes" id="UP000248631">
    <property type="component" value="Unassembled WGS sequence"/>
</dbReference>
<accession>A0ABX9C265</accession>